<gene>
    <name evidence="2" type="ORF">A2W18_07095</name>
</gene>
<organism evidence="2 3">
    <name type="scientific">Candidatus Muproteobacteria bacterium RBG_16_60_9</name>
    <dbReference type="NCBI Taxonomy" id="1817755"/>
    <lineage>
        <taxon>Bacteria</taxon>
        <taxon>Pseudomonadati</taxon>
        <taxon>Pseudomonadota</taxon>
        <taxon>Candidatus Muproteobacteria</taxon>
    </lineage>
</organism>
<dbReference type="Proteomes" id="UP000179076">
    <property type="component" value="Unassembled WGS sequence"/>
</dbReference>
<evidence type="ECO:0000256" key="1">
    <source>
        <dbReference type="SAM" id="Phobius"/>
    </source>
</evidence>
<proteinExistence type="predicted"/>
<feature type="transmembrane region" description="Helical" evidence="1">
    <location>
        <begin position="33"/>
        <end position="52"/>
    </location>
</feature>
<dbReference type="AlphaFoldDB" id="A0A1F6VI18"/>
<feature type="transmembrane region" description="Helical" evidence="1">
    <location>
        <begin position="94"/>
        <end position="113"/>
    </location>
</feature>
<feature type="transmembrane region" description="Helical" evidence="1">
    <location>
        <begin position="7"/>
        <end position="27"/>
    </location>
</feature>
<keyword evidence="1" id="KW-0812">Transmembrane</keyword>
<feature type="transmembrane region" description="Helical" evidence="1">
    <location>
        <begin position="64"/>
        <end position="82"/>
    </location>
</feature>
<name>A0A1F6VI18_9PROT</name>
<keyword evidence="1" id="KW-0472">Membrane</keyword>
<comment type="caution">
    <text evidence="2">The sequence shown here is derived from an EMBL/GenBank/DDBJ whole genome shotgun (WGS) entry which is preliminary data.</text>
</comment>
<accession>A0A1F6VI18</accession>
<evidence type="ECO:0008006" key="4">
    <source>
        <dbReference type="Google" id="ProtNLM"/>
    </source>
</evidence>
<evidence type="ECO:0000313" key="2">
    <source>
        <dbReference type="EMBL" id="OGI69262.1"/>
    </source>
</evidence>
<protein>
    <recommendedName>
        <fullName evidence="4">Major facilitator superfamily (MFS) profile domain-containing protein</fullName>
    </recommendedName>
</protein>
<evidence type="ECO:0000313" key="3">
    <source>
        <dbReference type="Proteomes" id="UP000179076"/>
    </source>
</evidence>
<keyword evidence="1" id="KW-1133">Transmembrane helix</keyword>
<sequence>MSGIYGVLRVFVGFFGFIALGGIIWFASSLASAIALAGVLLGLTSLVAAFIPQRKLSSGKTRRTLVTLCVVGAGAGLVLVADNFSASGGIEWDVVAINVLHVAALATMAVIALRRPPAST</sequence>
<dbReference type="EMBL" id="MFSP01000023">
    <property type="protein sequence ID" value="OGI69262.1"/>
    <property type="molecule type" value="Genomic_DNA"/>
</dbReference>
<reference evidence="2 3" key="1">
    <citation type="journal article" date="2016" name="Nat. Commun.">
        <title>Thousands of microbial genomes shed light on interconnected biogeochemical processes in an aquifer system.</title>
        <authorList>
            <person name="Anantharaman K."/>
            <person name="Brown C.T."/>
            <person name="Hug L.A."/>
            <person name="Sharon I."/>
            <person name="Castelle C.J."/>
            <person name="Probst A.J."/>
            <person name="Thomas B.C."/>
            <person name="Singh A."/>
            <person name="Wilkins M.J."/>
            <person name="Karaoz U."/>
            <person name="Brodie E.L."/>
            <person name="Williams K.H."/>
            <person name="Hubbard S.S."/>
            <person name="Banfield J.F."/>
        </authorList>
    </citation>
    <scope>NUCLEOTIDE SEQUENCE [LARGE SCALE GENOMIC DNA]</scope>
</reference>